<dbReference type="CDD" id="cd06170">
    <property type="entry name" value="LuxR_C_like"/>
    <property type="match status" value="1"/>
</dbReference>
<dbReference type="EMBL" id="CP132976">
    <property type="protein sequence ID" value="WMD20221.1"/>
    <property type="molecule type" value="Genomic_DNA"/>
</dbReference>
<protein>
    <submittedName>
        <fullName evidence="6">Response regulator transcription factor</fullName>
    </submittedName>
</protein>
<evidence type="ECO:0000256" key="1">
    <source>
        <dbReference type="ARBA" id="ARBA00022553"/>
    </source>
</evidence>
<dbReference type="InterPro" id="IPR001789">
    <property type="entry name" value="Sig_transdc_resp-reg_receiver"/>
</dbReference>
<dbReference type="InterPro" id="IPR000792">
    <property type="entry name" value="Tscrpt_reg_LuxR_C"/>
</dbReference>
<dbReference type="InterPro" id="IPR016032">
    <property type="entry name" value="Sig_transdc_resp-reg_C-effctor"/>
</dbReference>
<dbReference type="SUPFAM" id="SSF46894">
    <property type="entry name" value="C-terminal effector domain of the bipartite response regulators"/>
    <property type="match status" value="1"/>
</dbReference>
<sequence length="232" mass="25582">MLCWRPSARRRGRVTNAAREVIRVVLADGHPICVKGVQIELSVEDVAQVVACAFNSTELFNTLDSHECDVLVSDYVMSGADFGDGLSMFARIQERYPSLKLVVLTSIDNRIVLRALEDLGVRAIVSKGDLPEHLRRALCAACRGEPYRSPRIQAAMTSTMTESSSEGVSHLTRCEVEVVRLFLSGFSLGEIAEKFSRSKQTVSAQKRAAMRKLDVHNDIDLVRYGVRSGLAA</sequence>
<keyword evidence="1 3" id="KW-0597">Phosphoprotein</keyword>
<dbReference type="PRINTS" id="PR00038">
    <property type="entry name" value="HTHLUXR"/>
</dbReference>
<evidence type="ECO:0000256" key="2">
    <source>
        <dbReference type="ARBA" id="ARBA00023125"/>
    </source>
</evidence>
<dbReference type="Pfam" id="PF00196">
    <property type="entry name" value="GerE"/>
    <property type="match status" value="1"/>
</dbReference>
<feature type="domain" description="HTH luxR-type" evidence="4">
    <location>
        <begin position="164"/>
        <end position="229"/>
    </location>
</feature>
<reference evidence="6 7" key="1">
    <citation type="submission" date="2023-08" db="EMBL/GenBank/DDBJ databases">
        <title>Achromobacter seleniivolatilans sp. nov., isolated from seleniferous soil.</title>
        <authorList>
            <person name="Zhang S."/>
            <person name="Li K."/>
            <person name="Peng J."/>
            <person name="Zhao Q."/>
            <person name="Wang H."/>
            <person name="Guo Y."/>
        </authorList>
    </citation>
    <scope>NUCLEOTIDE SEQUENCE [LARGE SCALE GENOMIC DNA]</scope>
    <source>
        <strain evidence="6 7">R39</strain>
    </source>
</reference>
<organism evidence="6 7">
    <name type="scientific">Achromobacter seleniivolatilans</name>
    <dbReference type="NCBI Taxonomy" id="3047478"/>
    <lineage>
        <taxon>Bacteria</taxon>
        <taxon>Pseudomonadati</taxon>
        <taxon>Pseudomonadota</taxon>
        <taxon>Betaproteobacteria</taxon>
        <taxon>Burkholderiales</taxon>
        <taxon>Alcaligenaceae</taxon>
        <taxon>Achromobacter</taxon>
    </lineage>
</organism>
<dbReference type="PROSITE" id="PS50043">
    <property type="entry name" value="HTH_LUXR_2"/>
    <property type="match status" value="1"/>
</dbReference>
<keyword evidence="7" id="KW-1185">Reference proteome</keyword>
<dbReference type="SMART" id="SM00448">
    <property type="entry name" value="REC"/>
    <property type="match status" value="1"/>
</dbReference>
<dbReference type="PANTHER" id="PTHR43214:SF17">
    <property type="entry name" value="TRANSCRIPTIONAL REGULATORY PROTEIN RCSB"/>
    <property type="match status" value="1"/>
</dbReference>
<dbReference type="InterPro" id="IPR058245">
    <property type="entry name" value="NreC/VraR/RcsB-like_REC"/>
</dbReference>
<dbReference type="SUPFAM" id="SSF52172">
    <property type="entry name" value="CheY-like"/>
    <property type="match status" value="1"/>
</dbReference>
<evidence type="ECO:0000313" key="6">
    <source>
        <dbReference type="EMBL" id="WMD20221.1"/>
    </source>
</evidence>
<accession>A0ABY9LZQ4</accession>
<evidence type="ECO:0000256" key="3">
    <source>
        <dbReference type="PROSITE-ProRule" id="PRU00169"/>
    </source>
</evidence>
<evidence type="ECO:0000313" key="7">
    <source>
        <dbReference type="Proteomes" id="UP001234798"/>
    </source>
</evidence>
<dbReference type="SMART" id="SM00421">
    <property type="entry name" value="HTH_LUXR"/>
    <property type="match status" value="1"/>
</dbReference>
<evidence type="ECO:0000259" key="5">
    <source>
        <dbReference type="PROSITE" id="PS50110"/>
    </source>
</evidence>
<proteinExistence type="predicted"/>
<keyword evidence="2" id="KW-0238">DNA-binding</keyword>
<evidence type="ECO:0000259" key="4">
    <source>
        <dbReference type="PROSITE" id="PS50043"/>
    </source>
</evidence>
<dbReference type="PROSITE" id="PS50110">
    <property type="entry name" value="RESPONSE_REGULATORY"/>
    <property type="match status" value="1"/>
</dbReference>
<feature type="domain" description="Response regulatory" evidence="5">
    <location>
        <begin position="23"/>
        <end position="142"/>
    </location>
</feature>
<dbReference type="PANTHER" id="PTHR43214">
    <property type="entry name" value="TWO-COMPONENT RESPONSE REGULATOR"/>
    <property type="match status" value="1"/>
</dbReference>
<feature type="modified residue" description="4-aspartylphosphate" evidence="3">
    <location>
        <position position="74"/>
    </location>
</feature>
<dbReference type="Gene3D" id="3.40.50.2300">
    <property type="match status" value="1"/>
</dbReference>
<gene>
    <name evidence="6" type="ORF">RAS12_27040</name>
</gene>
<dbReference type="InterPro" id="IPR011006">
    <property type="entry name" value="CheY-like_superfamily"/>
</dbReference>
<dbReference type="CDD" id="cd17535">
    <property type="entry name" value="REC_NarL-like"/>
    <property type="match status" value="1"/>
</dbReference>
<dbReference type="Proteomes" id="UP001234798">
    <property type="component" value="Chromosome"/>
</dbReference>
<dbReference type="RefSeq" id="WP_306943245.1">
    <property type="nucleotide sequence ID" value="NZ_CP132976.1"/>
</dbReference>
<dbReference type="Pfam" id="PF00072">
    <property type="entry name" value="Response_reg"/>
    <property type="match status" value="1"/>
</dbReference>
<name>A0ABY9LZQ4_9BURK</name>
<dbReference type="InterPro" id="IPR039420">
    <property type="entry name" value="WalR-like"/>
</dbReference>